<evidence type="ECO:0000256" key="1">
    <source>
        <dbReference type="ARBA" id="ARBA00006500"/>
    </source>
</evidence>
<dbReference type="InterPro" id="IPR049427">
    <property type="entry name" value="Acyl-ACP_TE_C"/>
</dbReference>
<dbReference type="EMBL" id="UHEN01000001">
    <property type="protein sequence ID" value="SUN07859.1"/>
    <property type="molecule type" value="Genomic_DNA"/>
</dbReference>
<dbReference type="CDD" id="cd00586">
    <property type="entry name" value="4HBT"/>
    <property type="match status" value="2"/>
</dbReference>
<dbReference type="PANTHER" id="PTHR31727">
    <property type="entry name" value="OLEOYL-ACYL CARRIER PROTEIN THIOESTERASE 1, CHLOROPLASTIC"/>
    <property type="match status" value="1"/>
</dbReference>
<keyword evidence="3" id="KW-0378">Hydrolase</keyword>
<evidence type="ECO:0000259" key="9">
    <source>
        <dbReference type="Pfam" id="PF20791"/>
    </source>
</evidence>
<reference evidence="10" key="1">
    <citation type="submission" date="2016-12" db="EMBL/GenBank/DDBJ databases">
        <authorList>
            <person name="Song W.-J."/>
            <person name="Kurnit D.M."/>
        </authorList>
    </citation>
    <scope>NUCLEOTIDE SEQUENCE [LARGE SCALE GENOMIC DNA]</scope>
    <source>
        <strain evidence="10">ATCC 51725</strain>
    </source>
</reference>
<accession>A0A1Q8EDQ8</accession>
<keyword evidence="7" id="KW-0275">Fatty acid biosynthesis</keyword>
<evidence type="ECO:0000256" key="7">
    <source>
        <dbReference type="ARBA" id="ARBA00023160"/>
    </source>
</evidence>
<evidence type="ECO:0000256" key="6">
    <source>
        <dbReference type="ARBA" id="ARBA00023098"/>
    </source>
</evidence>
<dbReference type="InterPro" id="IPR029069">
    <property type="entry name" value="HotDog_dom_sf"/>
</dbReference>
<reference evidence="12" key="2">
    <citation type="submission" date="2016-12" db="EMBL/GenBank/DDBJ databases">
        <authorList>
            <person name="Gulvik C.A."/>
        </authorList>
    </citation>
    <scope>NUCLEOTIDE SEQUENCE [LARGE SCALE GENOMIC DNA]</scope>
    <source>
        <strain evidence="12">ATCC 51725</strain>
    </source>
</reference>
<feature type="domain" description="Acyl-ACP thioesterase-like C-terminal" evidence="9">
    <location>
        <begin position="148"/>
        <end position="240"/>
    </location>
</feature>
<sequence length="247" mass="29018">MGLGYQETLTLPFDMIDVQQELKLPGFLAYCLALSSRQSELLGFGDKEVFEAYGLVWVVTDYEVEISCLPRYQEKITIETEVVAYNKFFCYRSFHIYDERGEVLITILAHLVLIDFETRKVSPLPEELLVLYQIEEDKKVVRTPKYASLERAVEQEREVRYFDLDLNGHVNNSKYLEWMYESLGYDFLLAHQPTYFQLKYLKEVSPEVLVTTKVVQTEASSQHEIWSNGQLKAQGIIKWRRRDDSRN</sequence>
<dbReference type="Pfam" id="PF20791">
    <property type="entry name" value="Acyl-ACP_TE_C"/>
    <property type="match status" value="1"/>
</dbReference>
<keyword evidence="5" id="KW-0809">Transit peptide</keyword>
<reference evidence="11 13" key="3">
    <citation type="submission" date="2018-06" db="EMBL/GenBank/DDBJ databases">
        <authorList>
            <consortium name="Pathogen Informatics"/>
            <person name="Doyle S."/>
        </authorList>
    </citation>
    <scope>NUCLEOTIDE SEQUENCE [LARGE SCALE GENOMIC DNA]</scope>
    <source>
        <strain evidence="11 13">NCTC12957</strain>
    </source>
</reference>
<keyword evidence="4" id="KW-0276">Fatty acid metabolism</keyword>
<protein>
    <submittedName>
        <fullName evidence="11">Acyl-ACP thioesterase</fullName>
    </submittedName>
    <submittedName>
        <fullName evidence="10">Acyl-[acyl-carrier-protein] thioesterase</fullName>
    </submittedName>
</protein>
<evidence type="ECO:0000313" key="12">
    <source>
        <dbReference type="Proteomes" id="UP000186437"/>
    </source>
</evidence>
<dbReference type="Gene3D" id="3.10.129.10">
    <property type="entry name" value="Hotdog Thioesterase"/>
    <property type="match status" value="1"/>
</dbReference>
<organism evidence="10 12">
    <name type="scientific">Streptococcus acidominimus</name>
    <dbReference type="NCBI Taxonomy" id="1326"/>
    <lineage>
        <taxon>Bacteria</taxon>
        <taxon>Bacillati</taxon>
        <taxon>Bacillota</taxon>
        <taxon>Bacilli</taxon>
        <taxon>Lactobacillales</taxon>
        <taxon>Streptococcaceae</taxon>
        <taxon>Streptococcus</taxon>
    </lineage>
</organism>
<proteinExistence type="inferred from homology"/>
<name>A0A1Q8EDQ8_STRAI</name>
<dbReference type="Proteomes" id="UP000255213">
    <property type="component" value="Unassembled WGS sequence"/>
</dbReference>
<comment type="similarity">
    <text evidence="1">Belongs to the acyl-ACP thioesterase family.</text>
</comment>
<dbReference type="SUPFAM" id="SSF54637">
    <property type="entry name" value="Thioesterase/thiol ester dehydrase-isomerase"/>
    <property type="match status" value="2"/>
</dbReference>
<dbReference type="InterPro" id="IPR002864">
    <property type="entry name" value="Acyl-ACP_thioesterase_NHD"/>
</dbReference>
<dbReference type="Proteomes" id="UP000186437">
    <property type="component" value="Unassembled WGS sequence"/>
</dbReference>
<keyword evidence="12" id="KW-1185">Reference proteome</keyword>
<evidence type="ECO:0000313" key="13">
    <source>
        <dbReference type="Proteomes" id="UP000255213"/>
    </source>
</evidence>
<dbReference type="Pfam" id="PF01643">
    <property type="entry name" value="Acyl-ACP_TE"/>
    <property type="match status" value="1"/>
</dbReference>
<dbReference type="GO" id="GO:0000036">
    <property type="term" value="F:acyl carrier activity"/>
    <property type="evidence" value="ECO:0007669"/>
    <property type="project" value="TreeGrafter"/>
</dbReference>
<dbReference type="EMBL" id="MSJL01000016">
    <property type="protein sequence ID" value="OLF49946.1"/>
    <property type="molecule type" value="Genomic_DNA"/>
</dbReference>
<keyword evidence="6" id="KW-0443">Lipid metabolism</keyword>
<evidence type="ECO:0000259" key="8">
    <source>
        <dbReference type="Pfam" id="PF01643"/>
    </source>
</evidence>
<dbReference type="InterPro" id="IPR045023">
    <property type="entry name" value="FATA/B"/>
</dbReference>
<evidence type="ECO:0000256" key="2">
    <source>
        <dbReference type="ARBA" id="ARBA00022516"/>
    </source>
</evidence>
<evidence type="ECO:0000313" key="10">
    <source>
        <dbReference type="EMBL" id="OLF49946.1"/>
    </source>
</evidence>
<keyword evidence="2" id="KW-0444">Lipid biosynthesis</keyword>
<gene>
    <name evidence="10" type="ORF">BU200_04710</name>
    <name evidence="11" type="ORF">NCTC12957_01445</name>
</gene>
<feature type="domain" description="Acyl-ACP thioesterase N-terminal hotdog" evidence="8">
    <location>
        <begin position="4"/>
        <end position="130"/>
    </location>
</feature>
<evidence type="ECO:0000256" key="4">
    <source>
        <dbReference type="ARBA" id="ARBA00022832"/>
    </source>
</evidence>
<dbReference type="GO" id="GO:0016297">
    <property type="term" value="F:fatty acyl-[ACP] hydrolase activity"/>
    <property type="evidence" value="ECO:0007669"/>
    <property type="project" value="InterPro"/>
</dbReference>
<dbReference type="OrthoDB" id="9801517at2"/>
<evidence type="ECO:0000256" key="5">
    <source>
        <dbReference type="ARBA" id="ARBA00022946"/>
    </source>
</evidence>
<dbReference type="AlphaFoldDB" id="A0A1Q8EDQ8"/>
<dbReference type="PANTHER" id="PTHR31727:SF6">
    <property type="entry name" value="OLEOYL-ACYL CARRIER PROTEIN THIOESTERASE 1, CHLOROPLASTIC"/>
    <property type="match status" value="1"/>
</dbReference>
<evidence type="ECO:0000256" key="3">
    <source>
        <dbReference type="ARBA" id="ARBA00022801"/>
    </source>
</evidence>
<dbReference type="RefSeq" id="WP_075099073.1">
    <property type="nucleotide sequence ID" value="NZ_MSJL01000016.1"/>
</dbReference>
<evidence type="ECO:0000313" key="11">
    <source>
        <dbReference type="EMBL" id="SUN07859.1"/>
    </source>
</evidence>